<keyword evidence="3" id="KW-1185">Reference proteome</keyword>
<comment type="caution">
    <text evidence="2">The sequence shown here is derived from an EMBL/GenBank/DDBJ whole genome shotgun (WGS) entry which is preliminary data.</text>
</comment>
<dbReference type="AlphaFoldDB" id="A0A8B6DGJ9"/>
<accession>A0A8B6DGJ9</accession>
<dbReference type="EMBL" id="UYJE01003371">
    <property type="protein sequence ID" value="VDI18645.1"/>
    <property type="molecule type" value="Genomic_DNA"/>
</dbReference>
<organism evidence="2 3">
    <name type="scientific">Mytilus galloprovincialis</name>
    <name type="common">Mediterranean mussel</name>
    <dbReference type="NCBI Taxonomy" id="29158"/>
    <lineage>
        <taxon>Eukaryota</taxon>
        <taxon>Metazoa</taxon>
        <taxon>Spiralia</taxon>
        <taxon>Lophotrochozoa</taxon>
        <taxon>Mollusca</taxon>
        <taxon>Bivalvia</taxon>
        <taxon>Autobranchia</taxon>
        <taxon>Pteriomorphia</taxon>
        <taxon>Mytilida</taxon>
        <taxon>Mytiloidea</taxon>
        <taxon>Mytilidae</taxon>
        <taxon>Mytilinae</taxon>
        <taxon>Mytilus</taxon>
    </lineage>
</organism>
<evidence type="ECO:0000313" key="3">
    <source>
        <dbReference type="Proteomes" id="UP000596742"/>
    </source>
</evidence>
<keyword evidence="1" id="KW-0472">Membrane</keyword>
<proteinExistence type="predicted"/>
<evidence type="ECO:0000313" key="2">
    <source>
        <dbReference type="EMBL" id="VDI18645.1"/>
    </source>
</evidence>
<keyword evidence="1" id="KW-1133">Transmembrane helix</keyword>
<reference evidence="2" key="1">
    <citation type="submission" date="2018-11" db="EMBL/GenBank/DDBJ databases">
        <authorList>
            <person name="Alioto T."/>
            <person name="Alioto T."/>
        </authorList>
    </citation>
    <scope>NUCLEOTIDE SEQUENCE</scope>
</reference>
<evidence type="ECO:0000256" key="1">
    <source>
        <dbReference type="SAM" id="Phobius"/>
    </source>
</evidence>
<gene>
    <name evidence="2" type="ORF">MGAL_10B067977</name>
</gene>
<protein>
    <submittedName>
        <fullName evidence="2">Uncharacterized protein</fullName>
    </submittedName>
</protein>
<keyword evidence="1" id="KW-0812">Transmembrane</keyword>
<dbReference type="Proteomes" id="UP000596742">
    <property type="component" value="Unassembled WGS sequence"/>
</dbReference>
<sequence length="108" mass="12755">MKQCHQLEYCTSNKRSLPTEASSRLTMVSKLCVSFYVILILAACVQSLPMADKTKREGLSTVELNKKSATNFLHRERRDFFTEWNSNEFDEQEENVDPEEWNLFEWKK</sequence>
<feature type="transmembrane region" description="Helical" evidence="1">
    <location>
        <begin position="27"/>
        <end position="48"/>
    </location>
</feature>
<name>A0A8B6DGJ9_MYTGA</name>